<dbReference type="AlphaFoldDB" id="A0A8J2U8K3"/>
<dbReference type="RefSeq" id="WP_188928428.1">
    <property type="nucleotide sequence ID" value="NZ_BMJC01000001.1"/>
</dbReference>
<dbReference type="Gene3D" id="1.10.10.60">
    <property type="entry name" value="Homeodomain-like"/>
    <property type="match status" value="2"/>
</dbReference>
<dbReference type="PROSITE" id="PS01124">
    <property type="entry name" value="HTH_ARAC_FAMILY_2"/>
    <property type="match status" value="1"/>
</dbReference>
<protein>
    <recommendedName>
        <fullName evidence="4">HTH araC/xylS-type domain-containing protein</fullName>
    </recommendedName>
</protein>
<comment type="caution">
    <text evidence="5">The sequence shown here is derived from an EMBL/GenBank/DDBJ whole genome shotgun (WGS) entry which is preliminary data.</text>
</comment>
<dbReference type="InterPro" id="IPR009057">
    <property type="entry name" value="Homeodomain-like_sf"/>
</dbReference>
<dbReference type="SUPFAM" id="SSF46689">
    <property type="entry name" value="Homeodomain-like"/>
    <property type="match status" value="2"/>
</dbReference>
<evidence type="ECO:0000256" key="3">
    <source>
        <dbReference type="ARBA" id="ARBA00023163"/>
    </source>
</evidence>
<keyword evidence="3" id="KW-0804">Transcription</keyword>
<keyword evidence="6" id="KW-1185">Reference proteome</keyword>
<evidence type="ECO:0000313" key="6">
    <source>
        <dbReference type="Proteomes" id="UP000607559"/>
    </source>
</evidence>
<dbReference type="EMBL" id="BMJC01000001">
    <property type="protein sequence ID" value="GGA85826.1"/>
    <property type="molecule type" value="Genomic_DNA"/>
</dbReference>
<evidence type="ECO:0000259" key="4">
    <source>
        <dbReference type="PROSITE" id="PS01124"/>
    </source>
</evidence>
<evidence type="ECO:0000256" key="2">
    <source>
        <dbReference type="ARBA" id="ARBA00023125"/>
    </source>
</evidence>
<dbReference type="SMART" id="SM00342">
    <property type="entry name" value="HTH_ARAC"/>
    <property type="match status" value="1"/>
</dbReference>
<dbReference type="PANTHER" id="PTHR43280">
    <property type="entry name" value="ARAC-FAMILY TRANSCRIPTIONAL REGULATOR"/>
    <property type="match status" value="1"/>
</dbReference>
<dbReference type="Proteomes" id="UP000607559">
    <property type="component" value="Unassembled WGS sequence"/>
</dbReference>
<feature type="domain" description="HTH araC/xylS-type" evidence="4">
    <location>
        <begin position="201"/>
        <end position="299"/>
    </location>
</feature>
<evidence type="ECO:0000313" key="5">
    <source>
        <dbReference type="EMBL" id="GGA85826.1"/>
    </source>
</evidence>
<dbReference type="PANTHER" id="PTHR43280:SF2">
    <property type="entry name" value="HTH-TYPE TRANSCRIPTIONAL REGULATOR EXSA"/>
    <property type="match status" value="1"/>
</dbReference>
<gene>
    <name evidence="5" type="ORF">GCM10011511_06100</name>
</gene>
<organism evidence="5 6">
    <name type="scientific">Puia dinghuensis</name>
    <dbReference type="NCBI Taxonomy" id="1792502"/>
    <lineage>
        <taxon>Bacteria</taxon>
        <taxon>Pseudomonadati</taxon>
        <taxon>Bacteroidota</taxon>
        <taxon>Chitinophagia</taxon>
        <taxon>Chitinophagales</taxon>
        <taxon>Chitinophagaceae</taxon>
        <taxon>Puia</taxon>
    </lineage>
</organism>
<dbReference type="GO" id="GO:0043565">
    <property type="term" value="F:sequence-specific DNA binding"/>
    <property type="evidence" value="ECO:0007669"/>
    <property type="project" value="InterPro"/>
</dbReference>
<sequence length="301" mass="34403">MFVQPLPKSFNVDNEIIPPDYSDHFLFFEELQRSYDCPEHPANIGLLATTKGNCNYYVNGGKNQVDPGKVFFISRGSRLAIRTTEKGVAPVLLFFHSKLPDLVLHSLIYGGEVLLEKPFDSLPFDFSYLERIHVDEQLHQVVASLLVLGDSCGSFASLQADMIIREMFENLLRKNQEAYKHSQNVQAVKASTRLEIFKRISTARDWMDAHYNAAITLEDIGVVAAMNSQHFLRMFKQVYNITPHQYLIDLKLKKAKQLLESTELTINEICQTIGFESVFSFSILFKGRFGQPPSQFRRAEQ</sequence>
<reference evidence="5" key="2">
    <citation type="submission" date="2020-09" db="EMBL/GenBank/DDBJ databases">
        <authorList>
            <person name="Sun Q."/>
            <person name="Zhou Y."/>
        </authorList>
    </citation>
    <scope>NUCLEOTIDE SEQUENCE</scope>
    <source>
        <strain evidence="5">CGMCC 1.15448</strain>
    </source>
</reference>
<name>A0A8J2U8K3_9BACT</name>
<dbReference type="InterPro" id="IPR018060">
    <property type="entry name" value="HTH_AraC"/>
</dbReference>
<evidence type="ECO:0000256" key="1">
    <source>
        <dbReference type="ARBA" id="ARBA00023015"/>
    </source>
</evidence>
<proteinExistence type="predicted"/>
<keyword evidence="1" id="KW-0805">Transcription regulation</keyword>
<keyword evidence="2" id="KW-0238">DNA-binding</keyword>
<dbReference type="GO" id="GO:0003700">
    <property type="term" value="F:DNA-binding transcription factor activity"/>
    <property type="evidence" value="ECO:0007669"/>
    <property type="project" value="InterPro"/>
</dbReference>
<accession>A0A8J2U8K3</accession>
<reference evidence="5" key="1">
    <citation type="journal article" date="2014" name="Int. J. Syst. Evol. Microbiol.">
        <title>Complete genome sequence of Corynebacterium casei LMG S-19264T (=DSM 44701T), isolated from a smear-ripened cheese.</title>
        <authorList>
            <consortium name="US DOE Joint Genome Institute (JGI-PGF)"/>
            <person name="Walter F."/>
            <person name="Albersmeier A."/>
            <person name="Kalinowski J."/>
            <person name="Ruckert C."/>
        </authorList>
    </citation>
    <scope>NUCLEOTIDE SEQUENCE</scope>
    <source>
        <strain evidence="5">CGMCC 1.15448</strain>
    </source>
</reference>
<dbReference type="Pfam" id="PF12833">
    <property type="entry name" value="HTH_18"/>
    <property type="match status" value="1"/>
</dbReference>